<organism evidence="1">
    <name type="scientific">uncultured Caudovirales phage</name>
    <dbReference type="NCBI Taxonomy" id="2100421"/>
    <lineage>
        <taxon>Viruses</taxon>
        <taxon>Duplodnaviria</taxon>
        <taxon>Heunggongvirae</taxon>
        <taxon>Uroviricota</taxon>
        <taxon>Caudoviricetes</taxon>
        <taxon>Peduoviridae</taxon>
        <taxon>Maltschvirus</taxon>
        <taxon>Maltschvirus maltsch</taxon>
    </lineage>
</organism>
<sequence length="78" mass="8506">MRIHPDIEKAMKATGLPWSVEVGGRHLKLRLNGRFVGICPKGRITDGPGHATKNIVAQIKRAAITEKEADHGRDPATD</sequence>
<reference evidence="1" key="1">
    <citation type="submission" date="2020-05" db="EMBL/GenBank/DDBJ databases">
        <authorList>
            <person name="Chiriac C."/>
            <person name="Salcher M."/>
            <person name="Ghai R."/>
            <person name="Kavagutti S V."/>
        </authorList>
    </citation>
    <scope>NUCLEOTIDE SEQUENCE</scope>
</reference>
<proteinExistence type="predicted"/>
<evidence type="ECO:0000313" key="1">
    <source>
        <dbReference type="EMBL" id="CAB5187345.1"/>
    </source>
</evidence>
<gene>
    <name evidence="1" type="ORF">UFOVP166_35</name>
</gene>
<name>A0A6J7WA04_9CAUD</name>
<dbReference type="EMBL" id="LR798213">
    <property type="protein sequence ID" value="CAB5187345.1"/>
    <property type="molecule type" value="Genomic_DNA"/>
</dbReference>
<protein>
    <submittedName>
        <fullName evidence="1">Uncharacterized protein</fullName>
    </submittedName>
</protein>
<accession>A0A6J7WA04</accession>